<accession>A0AAE9YY43</accession>
<gene>
    <name evidence="6" type="ORF">SG35_029230</name>
</gene>
<keyword evidence="3 4" id="KW-0443">Lipid metabolism</keyword>
<dbReference type="EMBL" id="CP059736">
    <property type="protein sequence ID" value="WDE02494.1"/>
    <property type="molecule type" value="Genomic_DNA"/>
</dbReference>
<sequence>MNSSKKTNTKRILSIDGGGIRGCLTLGYLQNIETIVRKELNKEDAVLSDYFDLIGGTSTGALIAAQLALGFDVATIRKHYEKLGKKVFSKPAYLIKHLPLIGRLVDKLYTKWSVKPLEKAIKEIISEKITLGSLSIKTGLCIVTKRADNFSTWPFINHPEGKFFEDNCDIPLWKILRASSAAPTFFKPIELDVGLPAEPDFGMFVDGGVSMANNPALQLFLIATLDGFPYHWPANKEDLLIVSVGTGFWKRRLDTKKLKNPWNIFWAQNVPEMLMLDACDNTELLMQYLSNSPTNRYINYEIGDLSGDLLSGQPSLSYVRYNVELETSENYRKYHGDKNSDIAAALSKYSEADIERLREMDKGSNTDELLELGDIFAKEEVKAEHFIL</sequence>
<feature type="active site" description="Proton acceptor" evidence="4">
    <location>
        <position position="206"/>
    </location>
</feature>
<dbReference type="InterPro" id="IPR016035">
    <property type="entry name" value="Acyl_Trfase/lysoPLipase"/>
</dbReference>
<dbReference type="GO" id="GO:0006631">
    <property type="term" value="P:fatty acid metabolic process"/>
    <property type="evidence" value="ECO:0007669"/>
    <property type="project" value="TreeGrafter"/>
</dbReference>
<keyword evidence="1 4" id="KW-0378">Hydrolase</keyword>
<dbReference type="Pfam" id="PF01734">
    <property type="entry name" value="Patatin"/>
    <property type="match status" value="1"/>
</dbReference>
<evidence type="ECO:0000313" key="6">
    <source>
        <dbReference type="EMBL" id="WDE02494.1"/>
    </source>
</evidence>
<dbReference type="RefSeq" id="WP_053043157.1">
    <property type="nucleotide sequence ID" value="NZ_CP059736.1"/>
</dbReference>
<evidence type="ECO:0000259" key="5">
    <source>
        <dbReference type="PROSITE" id="PS51635"/>
    </source>
</evidence>
<reference evidence="6 7" key="2">
    <citation type="journal article" date="2022" name="Mar. Drugs">
        <title>Bioassay-Guided Fractionation Leads to the Detection of Cholic Acid Generated by the Rare Thalassomonas sp.</title>
        <authorList>
            <person name="Pheiffer F."/>
            <person name="Schneider Y.K."/>
            <person name="Hansen E.H."/>
            <person name="Andersen J.H."/>
            <person name="Isaksson J."/>
            <person name="Busche T."/>
            <person name="R C."/>
            <person name="Kalinowski J."/>
            <person name="Zyl L.V."/>
            <person name="Trindade M."/>
        </authorList>
    </citation>
    <scope>NUCLEOTIDE SEQUENCE [LARGE SCALE GENOMIC DNA]</scope>
    <source>
        <strain evidence="6 7">A5K-106</strain>
    </source>
</reference>
<feature type="domain" description="PNPLA" evidence="5">
    <location>
        <begin position="13"/>
        <end position="220"/>
    </location>
</feature>
<evidence type="ECO:0000256" key="1">
    <source>
        <dbReference type="ARBA" id="ARBA00022801"/>
    </source>
</evidence>
<dbReference type="PROSITE" id="PS51635">
    <property type="entry name" value="PNPLA"/>
    <property type="match status" value="1"/>
</dbReference>
<evidence type="ECO:0000313" key="7">
    <source>
        <dbReference type="Proteomes" id="UP000032568"/>
    </source>
</evidence>
<keyword evidence="7" id="KW-1185">Reference proteome</keyword>
<dbReference type="AlphaFoldDB" id="A0AAE9YY43"/>
<keyword evidence="2 4" id="KW-0442">Lipid degradation</keyword>
<feature type="short sequence motif" description="DGA/G" evidence="4">
    <location>
        <begin position="206"/>
        <end position="208"/>
    </location>
</feature>
<dbReference type="InterPro" id="IPR002641">
    <property type="entry name" value="PNPLA_dom"/>
</dbReference>
<dbReference type="Gene3D" id="3.40.1090.10">
    <property type="entry name" value="Cytosolic phospholipase A2 catalytic domain"/>
    <property type="match status" value="1"/>
</dbReference>
<feature type="active site" description="Nucleophile" evidence="4">
    <location>
        <position position="58"/>
    </location>
</feature>
<dbReference type="Proteomes" id="UP000032568">
    <property type="component" value="Chromosome pTact"/>
</dbReference>
<evidence type="ECO:0000256" key="3">
    <source>
        <dbReference type="ARBA" id="ARBA00023098"/>
    </source>
</evidence>
<protein>
    <submittedName>
        <fullName evidence="6">Patatin-like phospholipase family protein</fullName>
    </submittedName>
</protein>
<dbReference type="SUPFAM" id="SSF52151">
    <property type="entry name" value="FabD/lysophospholipase-like"/>
    <property type="match status" value="1"/>
</dbReference>
<organism evidence="6 7">
    <name type="scientific">Thalassomonas actiniarum</name>
    <dbReference type="NCBI Taxonomy" id="485447"/>
    <lineage>
        <taxon>Bacteria</taxon>
        <taxon>Pseudomonadati</taxon>
        <taxon>Pseudomonadota</taxon>
        <taxon>Gammaproteobacteria</taxon>
        <taxon>Alteromonadales</taxon>
        <taxon>Colwelliaceae</taxon>
        <taxon>Thalassomonas</taxon>
    </lineage>
</organism>
<evidence type="ECO:0000256" key="4">
    <source>
        <dbReference type="PROSITE-ProRule" id="PRU01161"/>
    </source>
</evidence>
<evidence type="ECO:0000256" key="2">
    <source>
        <dbReference type="ARBA" id="ARBA00022963"/>
    </source>
</evidence>
<dbReference type="PANTHER" id="PTHR24185:SF1">
    <property type="entry name" value="CALCIUM-INDEPENDENT PHOSPHOLIPASE A2-GAMMA"/>
    <property type="match status" value="1"/>
</dbReference>
<proteinExistence type="predicted"/>
<feature type="short sequence motif" description="GXGXXG" evidence="4">
    <location>
        <begin position="17"/>
        <end position="22"/>
    </location>
</feature>
<reference evidence="6 7" key="1">
    <citation type="journal article" date="2015" name="Genome Announc.">
        <title>Draft Genome Sequences of Marine Isolates of Thalassomonas viridans and Thalassomonas actiniarum.</title>
        <authorList>
            <person name="Olonade I."/>
            <person name="van Zyl L.J."/>
            <person name="Trindade M."/>
        </authorList>
    </citation>
    <scope>NUCLEOTIDE SEQUENCE [LARGE SCALE GENOMIC DNA]</scope>
    <source>
        <strain evidence="6 7">A5K-106</strain>
    </source>
</reference>
<dbReference type="PANTHER" id="PTHR24185">
    <property type="entry name" value="CALCIUM-INDEPENDENT PHOSPHOLIPASE A2-GAMMA"/>
    <property type="match status" value="1"/>
</dbReference>
<dbReference type="GO" id="GO:0016020">
    <property type="term" value="C:membrane"/>
    <property type="evidence" value="ECO:0007669"/>
    <property type="project" value="TreeGrafter"/>
</dbReference>
<name>A0AAE9YY43_9GAMM</name>
<dbReference type="KEGG" id="tact:SG35_029230"/>
<dbReference type="GO" id="GO:0016042">
    <property type="term" value="P:lipid catabolic process"/>
    <property type="evidence" value="ECO:0007669"/>
    <property type="project" value="UniProtKB-UniRule"/>
</dbReference>
<dbReference type="GO" id="GO:0004620">
    <property type="term" value="F:phospholipase activity"/>
    <property type="evidence" value="ECO:0007669"/>
    <property type="project" value="TreeGrafter"/>
</dbReference>
<feature type="short sequence motif" description="GXSXG" evidence="4">
    <location>
        <begin position="56"/>
        <end position="60"/>
    </location>
</feature>